<feature type="domain" description="SCP" evidence="1">
    <location>
        <begin position="143"/>
        <end position="260"/>
    </location>
</feature>
<reference evidence="3 4" key="1">
    <citation type="submission" date="2019-07" db="EMBL/GenBank/DDBJ databases">
        <authorList>
            <person name="Kim J."/>
        </authorList>
    </citation>
    <scope>NUCLEOTIDE SEQUENCE [LARGE SCALE GENOMIC DNA]</scope>
    <source>
        <strain evidence="3 4">JC52</strain>
    </source>
</reference>
<dbReference type="PANTHER" id="PTHR31157:SF1">
    <property type="entry name" value="SCP DOMAIN-CONTAINING PROTEIN"/>
    <property type="match status" value="1"/>
</dbReference>
<dbReference type="CDD" id="cd05379">
    <property type="entry name" value="CAP_bacterial"/>
    <property type="match status" value="1"/>
</dbReference>
<organism evidence="3 4">
    <name type="scientific">Paenibacillus cremeus</name>
    <dbReference type="NCBI Taxonomy" id="2163881"/>
    <lineage>
        <taxon>Bacteria</taxon>
        <taxon>Bacillati</taxon>
        <taxon>Bacillota</taxon>
        <taxon>Bacilli</taxon>
        <taxon>Bacillales</taxon>
        <taxon>Paenibacillaceae</taxon>
        <taxon>Paenibacillus</taxon>
    </lineage>
</organism>
<dbReference type="OrthoDB" id="2690110at2"/>
<evidence type="ECO:0000313" key="4">
    <source>
        <dbReference type="Proteomes" id="UP000317036"/>
    </source>
</evidence>
<dbReference type="SUPFAM" id="SSF55383">
    <property type="entry name" value="Copper amine oxidase, domain N"/>
    <property type="match status" value="1"/>
</dbReference>
<keyword evidence="4" id="KW-1185">Reference proteome</keyword>
<evidence type="ECO:0000259" key="1">
    <source>
        <dbReference type="Pfam" id="PF00188"/>
    </source>
</evidence>
<gene>
    <name evidence="3" type="ORF">FPZ49_09425</name>
</gene>
<evidence type="ECO:0000259" key="2">
    <source>
        <dbReference type="Pfam" id="PF07833"/>
    </source>
</evidence>
<dbReference type="Pfam" id="PF00188">
    <property type="entry name" value="CAP"/>
    <property type="match status" value="1"/>
</dbReference>
<dbReference type="RefSeq" id="WP_144845846.1">
    <property type="nucleotide sequence ID" value="NZ_VNJI01000009.1"/>
</dbReference>
<dbReference type="Gene3D" id="3.30.457.10">
    <property type="entry name" value="Copper amine oxidase-like, N-terminal domain"/>
    <property type="match status" value="1"/>
</dbReference>
<dbReference type="Pfam" id="PF07833">
    <property type="entry name" value="Cu_amine_oxidN1"/>
    <property type="match status" value="1"/>
</dbReference>
<dbReference type="PANTHER" id="PTHR31157">
    <property type="entry name" value="SCP DOMAIN-CONTAINING PROTEIN"/>
    <property type="match status" value="1"/>
</dbReference>
<comment type="caution">
    <text evidence="3">The sequence shown here is derived from an EMBL/GenBank/DDBJ whole genome shotgun (WGS) entry which is preliminary data.</text>
</comment>
<evidence type="ECO:0000313" key="3">
    <source>
        <dbReference type="EMBL" id="TVY10272.1"/>
    </source>
</evidence>
<sequence>MYPIHRLTKVAKLLSIAILLWTTLLVVPGKPVHAESYSYGTSPTNTIGVARPTISFLFKTDIASPPSSYAMYLNDAKVAVSYDTAKGVFSYTPTQDLPAGTYTARMTITLSGYQPIEKSWTFTVAQSAVKQLPAPSADQTDGLAAINDYRLFYGLPPVKLSDTLNAAADAHARYLDANRVGQNKASTESLHDETAGKSGYIGKNPLERVTYFGYAKGIGEDASLSNGTLRDSIDSLFDAPYHRSPFLDPTLVEVGVGRTGNYTVLEFGLENVTTSQSVVSPAPGERYVPTTFDGHETPDPLRNFSNVTYPVGYPIMAEYYGSGVTKVTLMSAELRDSSGQTVDLLIDTPNTDEHLQNAVILIPRKPLQPDTSYHVKVQWQATQRDGSAKTETKEWDFTTEPIAQMGKQLLHQSAADYKRFYVSPAPVARVASFGLDASSYKVDGLSYPMKRTPLIVDGFSYLYIRDLAAALGATVEWDDVQRAAIYTKGTMKVTLYTTTNQYEVNGVLKSTDTPARLIDSNTMVPVRLLAEVLGAKVTYIDSTRTVVINY</sequence>
<dbReference type="InterPro" id="IPR035940">
    <property type="entry name" value="CAP_sf"/>
</dbReference>
<dbReference type="SUPFAM" id="SSF55797">
    <property type="entry name" value="PR-1-like"/>
    <property type="match status" value="1"/>
</dbReference>
<dbReference type="EMBL" id="VNJI01000009">
    <property type="protein sequence ID" value="TVY10272.1"/>
    <property type="molecule type" value="Genomic_DNA"/>
</dbReference>
<accession>A0A559KDR1</accession>
<dbReference type="Proteomes" id="UP000317036">
    <property type="component" value="Unassembled WGS sequence"/>
</dbReference>
<dbReference type="InterPro" id="IPR014044">
    <property type="entry name" value="CAP_dom"/>
</dbReference>
<proteinExistence type="predicted"/>
<dbReference type="AlphaFoldDB" id="A0A559KDR1"/>
<feature type="domain" description="Copper amine oxidase-like N-terminal" evidence="2">
    <location>
        <begin position="442"/>
        <end position="548"/>
    </location>
</feature>
<name>A0A559KDR1_9BACL</name>
<dbReference type="Gene3D" id="3.40.33.10">
    <property type="entry name" value="CAP"/>
    <property type="match status" value="1"/>
</dbReference>
<protein>
    <submittedName>
        <fullName evidence="3">S-layer protein</fullName>
    </submittedName>
</protein>
<dbReference type="InterPro" id="IPR012854">
    <property type="entry name" value="Cu_amine_oxidase-like_N"/>
</dbReference>
<dbReference type="InterPro" id="IPR036582">
    <property type="entry name" value="Mao_N_sf"/>
</dbReference>